<keyword evidence="23" id="KW-1185">Reference proteome</keyword>
<dbReference type="InterPro" id="IPR003084">
    <property type="entry name" value="HDAC_I/II"/>
</dbReference>
<evidence type="ECO:0000256" key="14">
    <source>
        <dbReference type="ARBA" id="ARBA00023163"/>
    </source>
</evidence>
<evidence type="ECO:0000256" key="5">
    <source>
        <dbReference type="ARBA" id="ARBA00006457"/>
    </source>
</evidence>
<comment type="subcellular location">
    <subcellularLocation>
        <location evidence="3">Chromosome</location>
    </subcellularLocation>
    <subcellularLocation>
        <location evidence="4">Cytoplasm</location>
    </subcellularLocation>
    <subcellularLocation>
        <location evidence="2">Nucleus</location>
    </subcellularLocation>
</comment>
<evidence type="ECO:0000256" key="9">
    <source>
        <dbReference type="ARBA" id="ARBA00022491"/>
    </source>
</evidence>
<keyword evidence="12" id="KW-0156">Chromatin regulator</keyword>
<keyword evidence="8" id="KW-0963">Cytoplasm</keyword>
<feature type="domain" description="Histone deacetylase" evidence="22">
    <location>
        <begin position="267"/>
        <end position="483"/>
    </location>
</feature>
<keyword evidence="9" id="KW-0678">Repressor</keyword>
<evidence type="ECO:0000256" key="12">
    <source>
        <dbReference type="ARBA" id="ARBA00022853"/>
    </source>
</evidence>
<evidence type="ECO:0000256" key="18">
    <source>
        <dbReference type="ARBA" id="ARBA00042783"/>
    </source>
</evidence>
<evidence type="ECO:0000313" key="24">
    <source>
        <dbReference type="RefSeq" id="XP_013773955.2"/>
    </source>
</evidence>
<evidence type="ECO:0000256" key="8">
    <source>
        <dbReference type="ARBA" id="ARBA00022490"/>
    </source>
</evidence>
<accession>A0ABM1B3C5</accession>
<keyword evidence="15" id="KW-0539">Nucleus</keyword>
<dbReference type="InterPro" id="IPR037138">
    <property type="entry name" value="His_deacetylse_dom_sf"/>
</dbReference>
<keyword evidence="14" id="KW-0804">Transcription</keyword>
<evidence type="ECO:0000256" key="2">
    <source>
        <dbReference type="ARBA" id="ARBA00004123"/>
    </source>
</evidence>
<evidence type="ECO:0000313" key="23">
    <source>
        <dbReference type="Proteomes" id="UP000694941"/>
    </source>
</evidence>
<keyword evidence="10" id="KW-0479">Metal-binding</keyword>
<organism evidence="23 24">
    <name type="scientific">Limulus polyphemus</name>
    <name type="common">Atlantic horseshoe crab</name>
    <dbReference type="NCBI Taxonomy" id="6850"/>
    <lineage>
        <taxon>Eukaryota</taxon>
        <taxon>Metazoa</taxon>
        <taxon>Ecdysozoa</taxon>
        <taxon>Arthropoda</taxon>
        <taxon>Chelicerata</taxon>
        <taxon>Merostomata</taxon>
        <taxon>Xiphosura</taxon>
        <taxon>Limulidae</taxon>
        <taxon>Limulus</taxon>
    </lineage>
</organism>
<proteinExistence type="inferred from homology"/>
<keyword evidence="13" id="KW-0805">Transcription regulation</keyword>
<dbReference type="PRINTS" id="PR01271">
    <property type="entry name" value="HISDACETLASE"/>
</dbReference>
<dbReference type="PANTHER" id="PTHR10625">
    <property type="entry name" value="HISTONE DEACETYLASE HDAC1-RELATED"/>
    <property type="match status" value="1"/>
</dbReference>
<keyword evidence="7" id="KW-0158">Chromosome</keyword>
<evidence type="ECO:0000256" key="10">
    <source>
        <dbReference type="ARBA" id="ARBA00022723"/>
    </source>
</evidence>
<dbReference type="PRINTS" id="PR01270">
    <property type="entry name" value="HDASUPER"/>
</dbReference>
<evidence type="ECO:0000256" key="1">
    <source>
        <dbReference type="ARBA" id="ARBA00001968"/>
    </source>
</evidence>
<comment type="cofactor">
    <cofactor evidence="1">
        <name>a divalent metal cation</name>
        <dbReference type="ChEBI" id="CHEBI:60240"/>
    </cofactor>
</comment>
<keyword evidence="11" id="KW-0378">Hydrolase</keyword>
<evidence type="ECO:0000256" key="19">
    <source>
        <dbReference type="ARBA" id="ARBA00049136"/>
    </source>
</evidence>
<dbReference type="PANTHER" id="PTHR10625:SF14">
    <property type="entry name" value="HISTONE DEACETYLASE 8"/>
    <property type="match status" value="1"/>
</dbReference>
<sequence length="579" mass="65269">MSSAKSGYVCTPCTFSSCVGLPFNDNCISDGSRKSPIFVSSDSQLQNNAQVSESDLKALKYVDEHEAKNSSEMKPEPTGISCNYDYKQEESTGTQDLLKRKKITRKKSIFCSSTAHDLRHFDFDNEEEFKGPQTKQYSTYRTNNQPSVISSFSKLYSGKEPANNCTLNLVEPNKLRVDSVIERSENKLGTHNSVQFLTSQDRALSSNITDSGDIENWPETTKDASKDKMNAESVSEGHGKQQFQQQVGYICSLQNLQECARFPRVIGRVWLVHGLLKAYGLLECVNVVPCQVATLEDLKMFHSEEYVAFLSRVNTLSDIEREDLLEESQQFGLGYDCPLVPRLLDLVAQVAGATLTAARALLDGTCQIAVNWTGGWHHAKKDEAAGFCYINDVVLGILCLRKKFQRILYVDLDLHHGDGVEEAFTYTSKVMCLSFHKFCEGFFPGTGSLSDIGLGKGRFYTINVPLKDGIRDDNFCWIVERYWLSQPLSCVRTPSRAFKQDFIEAGGYNFPNTARCWTYVMAEMLEHHLEPDIPDHEYLLMYGPDYNIDITPGNRADCNTMEYLQDILNTVTENLKNLK</sequence>
<dbReference type="RefSeq" id="XP_013773955.2">
    <property type="nucleotide sequence ID" value="XM_013918501.2"/>
</dbReference>
<evidence type="ECO:0000256" key="3">
    <source>
        <dbReference type="ARBA" id="ARBA00004286"/>
    </source>
</evidence>
<protein>
    <recommendedName>
        <fullName evidence="16">Histone deacetylase 8</fullName>
        <ecNumber evidence="6">3.5.1.98</ecNumber>
    </recommendedName>
    <alternativeName>
        <fullName evidence="17">Protein deacetylase HDAC8</fullName>
    </alternativeName>
    <alternativeName>
        <fullName evidence="18">Protein decrotonylase HDAC8</fullName>
    </alternativeName>
</protein>
<evidence type="ECO:0000256" key="6">
    <source>
        <dbReference type="ARBA" id="ARBA00012111"/>
    </source>
</evidence>
<evidence type="ECO:0000256" key="13">
    <source>
        <dbReference type="ARBA" id="ARBA00023015"/>
    </source>
</evidence>
<name>A0ABM1B3C5_LIMPO</name>
<reference evidence="24" key="1">
    <citation type="submission" date="2025-08" db="UniProtKB">
        <authorList>
            <consortium name="RefSeq"/>
        </authorList>
    </citation>
    <scope>IDENTIFICATION</scope>
    <source>
        <tissue evidence="24">Muscle</tissue>
    </source>
</reference>
<evidence type="ECO:0000256" key="4">
    <source>
        <dbReference type="ARBA" id="ARBA00004496"/>
    </source>
</evidence>
<gene>
    <name evidence="24" type="primary">LOC106458931</name>
</gene>
<dbReference type="InterPro" id="IPR000286">
    <property type="entry name" value="HDACs"/>
</dbReference>
<dbReference type="InterPro" id="IPR023696">
    <property type="entry name" value="Ureohydrolase_dom_sf"/>
</dbReference>
<dbReference type="Gene3D" id="3.40.800.20">
    <property type="entry name" value="Histone deacetylase domain"/>
    <property type="match status" value="2"/>
</dbReference>
<comment type="similarity">
    <text evidence="5">Belongs to the histone deacetylase family. HD type 1 subfamily.</text>
</comment>
<dbReference type="InterPro" id="IPR023801">
    <property type="entry name" value="His_deacetylse_dom"/>
</dbReference>
<evidence type="ECO:0000256" key="16">
    <source>
        <dbReference type="ARBA" id="ARBA00040347"/>
    </source>
</evidence>
<evidence type="ECO:0000256" key="21">
    <source>
        <dbReference type="ARBA" id="ARBA00049416"/>
    </source>
</evidence>
<evidence type="ECO:0000259" key="22">
    <source>
        <dbReference type="Pfam" id="PF00850"/>
    </source>
</evidence>
<evidence type="ECO:0000256" key="11">
    <source>
        <dbReference type="ARBA" id="ARBA00022801"/>
    </source>
</evidence>
<dbReference type="GeneID" id="106458931"/>
<dbReference type="EC" id="3.5.1.98" evidence="6"/>
<dbReference type="Pfam" id="PF00850">
    <property type="entry name" value="Hist_deacetyl"/>
    <property type="match status" value="1"/>
</dbReference>
<evidence type="ECO:0000256" key="15">
    <source>
        <dbReference type="ARBA" id="ARBA00023242"/>
    </source>
</evidence>
<dbReference type="PROSITE" id="PS51257">
    <property type="entry name" value="PROKAR_LIPOPROTEIN"/>
    <property type="match status" value="1"/>
</dbReference>
<evidence type="ECO:0000256" key="7">
    <source>
        <dbReference type="ARBA" id="ARBA00022454"/>
    </source>
</evidence>
<comment type="catalytic activity">
    <reaction evidence="20">
        <text>N(6)-(2E)-butenoyl-L-lysyl-[protein] + H2O = (2E)-2-butenoate + L-lysyl-[protein]</text>
        <dbReference type="Rhea" id="RHEA:69172"/>
        <dbReference type="Rhea" id="RHEA-COMP:9752"/>
        <dbReference type="Rhea" id="RHEA-COMP:13707"/>
        <dbReference type="ChEBI" id="CHEBI:15377"/>
        <dbReference type="ChEBI" id="CHEBI:29969"/>
        <dbReference type="ChEBI" id="CHEBI:35899"/>
        <dbReference type="ChEBI" id="CHEBI:137954"/>
    </reaction>
    <physiologicalReaction direction="left-to-right" evidence="20">
        <dbReference type="Rhea" id="RHEA:69173"/>
    </physiologicalReaction>
</comment>
<dbReference type="SUPFAM" id="SSF52768">
    <property type="entry name" value="Arginase/deacetylase"/>
    <property type="match status" value="1"/>
</dbReference>
<comment type="catalytic activity">
    <reaction evidence="21">
        <text>N(6)-acetyl-L-lysyl-[histone] + H2O = L-lysyl-[histone] + acetate</text>
        <dbReference type="Rhea" id="RHEA:58196"/>
        <dbReference type="Rhea" id="RHEA-COMP:9845"/>
        <dbReference type="Rhea" id="RHEA-COMP:11338"/>
        <dbReference type="ChEBI" id="CHEBI:15377"/>
        <dbReference type="ChEBI" id="CHEBI:29969"/>
        <dbReference type="ChEBI" id="CHEBI:30089"/>
        <dbReference type="ChEBI" id="CHEBI:61930"/>
        <dbReference type="EC" id="3.5.1.98"/>
    </reaction>
    <physiologicalReaction direction="left-to-right" evidence="21">
        <dbReference type="Rhea" id="RHEA:58197"/>
    </physiologicalReaction>
</comment>
<evidence type="ECO:0000256" key="17">
    <source>
        <dbReference type="ARBA" id="ARBA00041964"/>
    </source>
</evidence>
<dbReference type="Proteomes" id="UP000694941">
    <property type="component" value="Unplaced"/>
</dbReference>
<evidence type="ECO:0000256" key="20">
    <source>
        <dbReference type="ARBA" id="ARBA00049193"/>
    </source>
</evidence>
<comment type="catalytic activity">
    <reaction evidence="19">
        <text>N(6)-acetyl-L-lysyl-[protein] + H2O = L-lysyl-[protein] + acetate</text>
        <dbReference type="Rhea" id="RHEA:58108"/>
        <dbReference type="Rhea" id="RHEA-COMP:9752"/>
        <dbReference type="Rhea" id="RHEA-COMP:10731"/>
        <dbReference type="ChEBI" id="CHEBI:15377"/>
        <dbReference type="ChEBI" id="CHEBI:29969"/>
        <dbReference type="ChEBI" id="CHEBI:30089"/>
        <dbReference type="ChEBI" id="CHEBI:61930"/>
    </reaction>
    <physiologicalReaction direction="left-to-right" evidence="19">
        <dbReference type="Rhea" id="RHEA:58109"/>
    </physiologicalReaction>
</comment>